<dbReference type="Proteomes" id="UP000076761">
    <property type="component" value="Unassembled WGS sequence"/>
</dbReference>
<sequence length="175" mass="19736">MGLETTLIDVSVGARKTSLLMIAFSEFPRSSWRVEERGLARTYSPFECLRRSSRRSQTRITRMYLLSRTSFTGPTMSGDTSWRTSRPNYNQHQQLCLIQQYFSSPPPSPVFLLCSSDNLADSDSTSTATTTLISSSLDYFRSVIVCIDDAHWITFDTSSFPVAPLVLKCKQVVHS</sequence>
<dbReference type="InParanoid" id="A0A165R5C7"/>
<keyword evidence="2" id="KW-1185">Reference proteome</keyword>
<reference evidence="1 2" key="1">
    <citation type="journal article" date="2016" name="Mol. Biol. Evol.">
        <title>Comparative Genomics of Early-Diverging Mushroom-Forming Fungi Provides Insights into the Origins of Lignocellulose Decay Capabilities.</title>
        <authorList>
            <person name="Nagy L.G."/>
            <person name="Riley R."/>
            <person name="Tritt A."/>
            <person name="Adam C."/>
            <person name="Daum C."/>
            <person name="Floudas D."/>
            <person name="Sun H."/>
            <person name="Yadav J.S."/>
            <person name="Pangilinan J."/>
            <person name="Larsson K.H."/>
            <person name="Matsuura K."/>
            <person name="Barry K."/>
            <person name="Labutti K."/>
            <person name="Kuo R."/>
            <person name="Ohm R.A."/>
            <person name="Bhattacharya S.S."/>
            <person name="Shirouzu T."/>
            <person name="Yoshinaga Y."/>
            <person name="Martin F.M."/>
            <person name="Grigoriev I.V."/>
            <person name="Hibbett D.S."/>
        </authorList>
    </citation>
    <scope>NUCLEOTIDE SEQUENCE [LARGE SCALE GENOMIC DNA]</scope>
    <source>
        <strain evidence="1 2">HHB14362 ss-1</strain>
    </source>
</reference>
<dbReference type="AlphaFoldDB" id="A0A165R5C7"/>
<name>A0A165R5C7_9AGAM</name>
<gene>
    <name evidence="1" type="ORF">NEOLEDRAFT_557223</name>
</gene>
<evidence type="ECO:0000313" key="1">
    <source>
        <dbReference type="EMBL" id="KZT23330.1"/>
    </source>
</evidence>
<proteinExistence type="predicted"/>
<organism evidence="1 2">
    <name type="scientific">Neolentinus lepideus HHB14362 ss-1</name>
    <dbReference type="NCBI Taxonomy" id="1314782"/>
    <lineage>
        <taxon>Eukaryota</taxon>
        <taxon>Fungi</taxon>
        <taxon>Dikarya</taxon>
        <taxon>Basidiomycota</taxon>
        <taxon>Agaricomycotina</taxon>
        <taxon>Agaricomycetes</taxon>
        <taxon>Gloeophyllales</taxon>
        <taxon>Gloeophyllaceae</taxon>
        <taxon>Neolentinus</taxon>
    </lineage>
</organism>
<protein>
    <submittedName>
        <fullName evidence="1">Uncharacterized protein</fullName>
    </submittedName>
</protein>
<evidence type="ECO:0000313" key="2">
    <source>
        <dbReference type="Proteomes" id="UP000076761"/>
    </source>
</evidence>
<accession>A0A165R5C7</accession>
<dbReference type="EMBL" id="KV425586">
    <property type="protein sequence ID" value="KZT23330.1"/>
    <property type="molecule type" value="Genomic_DNA"/>
</dbReference>